<evidence type="ECO:0000256" key="1">
    <source>
        <dbReference type="SAM" id="MobiDB-lite"/>
    </source>
</evidence>
<protein>
    <submittedName>
        <fullName evidence="2">Uncharacterized protein</fullName>
    </submittedName>
</protein>
<keyword evidence="3" id="KW-1185">Reference proteome</keyword>
<feature type="compositionally biased region" description="Basic and acidic residues" evidence="1">
    <location>
        <begin position="139"/>
        <end position="149"/>
    </location>
</feature>
<name>A0A2T6ZH41_TUBBO</name>
<sequence length="323" mass="34043">MAPIDGSFFHPLNRWPFTPCLTGNMTTSSPSPPVCSCKNFLGDSFGESSSLGHQCLAGFTPPTPQSSQEALVPSRTESNMNKNIFGSSVAADTHRLTSVPEVHETHQNNSSGKAVARSSGFVTTGFFKNEGDMATRVIIPDHPEPKKSGMETIRNGLKSNDLGARSLPMLDPVGPKTPPKNIWKRTSSAELASGASANAPWSNHKSTRPIDKPWRRPSGSETHSSQKPATSGDMAGGLPSMDGGIPPSSLIIGSGSGLKENISSRKTILGCSQCVFEPKIKVVPCGCLICLACGGRSWGAGRCAESVYCGCGEVRISLLSLLN</sequence>
<evidence type="ECO:0000313" key="3">
    <source>
        <dbReference type="Proteomes" id="UP000244722"/>
    </source>
</evidence>
<reference evidence="2 3" key="1">
    <citation type="submission" date="2017-04" db="EMBL/GenBank/DDBJ databases">
        <title>Draft genome sequence of Tuber borchii Vittad., a whitish edible truffle.</title>
        <authorList>
            <consortium name="DOE Joint Genome Institute"/>
            <person name="Murat C."/>
            <person name="Kuo A."/>
            <person name="Barry K.W."/>
            <person name="Clum A."/>
            <person name="Dockter R.B."/>
            <person name="Fauchery L."/>
            <person name="Iotti M."/>
            <person name="Kohler A."/>
            <person name="Labutti K."/>
            <person name="Lindquist E.A."/>
            <person name="Lipzen A."/>
            <person name="Ohm R.A."/>
            <person name="Wang M."/>
            <person name="Grigoriev I.V."/>
            <person name="Zambonelli A."/>
            <person name="Martin F.M."/>
        </authorList>
    </citation>
    <scope>NUCLEOTIDE SEQUENCE [LARGE SCALE GENOMIC DNA]</scope>
    <source>
        <strain evidence="2 3">Tbo3840</strain>
    </source>
</reference>
<feature type="compositionally biased region" description="Polar residues" evidence="1">
    <location>
        <begin position="184"/>
        <end position="204"/>
    </location>
</feature>
<dbReference type="Proteomes" id="UP000244722">
    <property type="component" value="Unassembled WGS sequence"/>
</dbReference>
<feature type="compositionally biased region" description="Polar residues" evidence="1">
    <location>
        <begin position="219"/>
        <end position="229"/>
    </location>
</feature>
<feature type="region of interest" description="Disordered" evidence="1">
    <location>
        <begin position="139"/>
        <end position="240"/>
    </location>
</feature>
<dbReference type="AlphaFoldDB" id="A0A2T6ZH41"/>
<accession>A0A2T6ZH41</accession>
<dbReference type="EMBL" id="NESQ01000272">
    <property type="protein sequence ID" value="PUU74818.1"/>
    <property type="molecule type" value="Genomic_DNA"/>
</dbReference>
<organism evidence="2 3">
    <name type="scientific">Tuber borchii</name>
    <name type="common">White truffle</name>
    <dbReference type="NCBI Taxonomy" id="42251"/>
    <lineage>
        <taxon>Eukaryota</taxon>
        <taxon>Fungi</taxon>
        <taxon>Dikarya</taxon>
        <taxon>Ascomycota</taxon>
        <taxon>Pezizomycotina</taxon>
        <taxon>Pezizomycetes</taxon>
        <taxon>Pezizales</taxon>
        <taxon>Tuberaceae</taxon>
        <taxon>Tuber</taxon>
    </lineage>
</organism>
<proteinExistence type="predicted"/>
<gene>
    <name evidence="2" type="ORF">B9Z19DRAFT_403446</name>
</gene>
<comment type="caution">
    <text evidence="2">The sequence shown here is derived from an EMBL/GenBank/DDBJ whole genome shotgun (WGS) entry which is preliminary data.</text>
</comment>
<evidence type="ECO:0000313" key="2">
    <source>
        <dbReference type="EMBL" id="PUU74818.1"/>
    </source>
</evidence>